<dbReference type="InterPro" id="IPR013249">
    <property type="entry name" value="RNA_pol_sigma70_r4_t2"/>
</dbReference>
<name>A0A1S9PEV0_9SPHI</name>
<keyword evidence="3" id="KW-0731">Sigma factor</keyword>
<dbReference type="InterPro" id="IPR007627">
    <property type="entry name" value="RNA_pol_sigma70_r2"/>
</dbReference>
<dbReference type="Gene3D" id="1.10.1740.10">
    <property type="match status" value="1"/>
</dbReference>
<dbReference type="GO" id="GO:0016987">
    <property type="term" value="F:sigma factor activity"/>
    <property type="evidence" value="ECO:0007669"/>
    <property type="project" value="UniProtKB-KW"/>
</dbReference>
<sequence length="183" mass="21204">MKGYTDSALIALLKQHNIHAFNELYSRYCKELYARAYKHLGCKDDVQDVLQEIFISVWNNAASLDDDKPLGPYLYKSLKYKLIDRYHKNLKLSYNEAECTNKEFAATEGANDKVLLKELETLLNGEINRLPEKMREVFLLSRREHLSNQKISERLSISSQTVKNQITLALRKLKCAVDNYNAV</sequence>
<dbReference type="PANTHER" id="PTHR43133:SF46">
    <property type="entry name" value="RNA POLYMERASE SIGMA-70 FACTOR ECF SUBFAMILY"/>
    <property type="match status" value="1"/>
</dbReference>
<feature type="domain" description="RNA polymerase sigma-70 region 2" evidence="5">
    <location>
        <begin position="24"/>
        <end position="89"/>
    </location>
</feature>
<comment type="caution">
    <text evidence="7">The sequence shown here is derived from an EMBL/GenBank/DDBJ whole genome shotgun (WGS) entry which is preliminary data.</text>
</comment>
<evidence type="ECO:0000313" key="8">
    <source>
        <dbReference type="Proteomes" id="UP000189739"/>
    </source>
</evidence>
<keyword evidence="8" id="KW-1185">Reference proteome</keyword>
<evidence type="ECO:0008006" key="9">
    <source>
        <dbReference type="Google" id="ProtNLM"/>
    </source>
</evidence>
<dbReference type="NCBIfam" id="TIGR02937">
    <property type="entry name" value="sigma70-ECF"/>
    <property type="match status" value="1"/>
</dbReference>
<dbReference type="InterPro" id="IPR013324">
    <property type="entry name" value="RNA_pol_sigma_r3/r4-like"/>
</dbReference>
<evidence type="ECO:0000259" key="5">
    <source>
        <dbReference type="Pfam" id="PF04542"/>
    </source>
</evidence>
<dbReference type="STRING" id="1792845.BC343_29445"/>
<dbReference type="EMBL" id="MBTF01000016">
    <property type="protein sequence ID" value="OOQ59148.1"/>
    <property type="molecule type" value="Genomic_DNA"/>
</dbReference>
<proteinExistence type="inferred from homology"/>
<evidence type="ECO:0000259" key="6">
    <source>
        <dbReference type="Pfam" id="PF08281"/>
    </source>
</evidence>
<dbReference type="GO" id="GO:0006352">
    <property type="term" value="P:DNA-templated transcription initiation"/>
    <property type="evidence" value="ECO:0007669"/>
    <property type="project" value="InterPro"/>
</dbReference>
<evidence type="ECO:0000313" key="7">
    <source>
        <dbReference type="EMBL" id="OOQ59148.1"/>
    </source>
</evidence>
<dbReference type="Pfam" id="PF08281">
    <property type="entry name" value="Sigma70_r4_2"/>
    <property type="match status" value="1"/>
</dbReference>
<dbReference type="Proteomes" id="UP000189739">
    <property type="component" value="Unassembled WGS sequence"/>
</dbReference>
<reference evidence="7 8" key="1">
    <citation type="submission" date="2016-07" db="EMBL/GenBank/DDBJ databases">
        <title>Genomic analysis of zinc-resistant bacterium Mucilaginibacter pedocola TBZ30.</title>
        <authorList>
            <person name="Huang J."/>
            <person name="Tang J."/>
        </authorList>
    </citation>
    <scope>NUCLEOTIDE SEQUENCE [LARGE SCALE GENOMIC DNA]</scope>
    <source>
        <strain evidence="7 8">TBZ30</strain>
    </source>
</reference>
<organism evidence="7 8">
    <name type="scientific">Mucilaginibacter pedocola</name>
    <dbReference type="NCBI Taxonomy" id="1792845"/>
    <lineage>
        <taxon>Bacteria</taxon>
        <taxon>Pseudomonadati</taxon>
        <taxon>Bacteroidota</taxon>
        <taxon>Sphingobacteriia</taxon>
        <taxon>Sphingobacteriales</taxon>
        <taxon>Sphingobacteriaceae</taxon>
        <taxon>Mucilaginibacter</taxon>
    </lineage>
</organism>
<dbReference type="InterPro" id="IPR039425">
    <property type="entry name" value="RNA_pol_sigma-70-like"/>
</dbReference>
<evidence type="ECO:0000256" key="2">
    <source>
        <dbReference type="ARBA" id="ARBA00023015"/>
    </source>
</evidence>
<protein>
    <recommendedName>
        <fullName evidence="9">RNA polymerase sigma-70 factor</fullName>
    </recommendedName>
</protein>
<dbReference type="SUPFAM" id="SSF88659">
    <property type="entry name" value="Sigma3 and sigma4 domains of RNA polymerase sigma factors"/>
    <property type="match status" value="1"/>
</dbReference>
<dbReference type="AlphaFoldDB" id="A0A1S9PEV0"/>
<dbReference type="InterPro" id="IPR014284">
    <property type="entry name" value="RNA_pol_sigma-70_dom"/>
</dbReference>
<comment type="similarity">
    <text evidence="1">Belongs to the sigma-70 factor family. ECF subfamily.</text>
</comment>
<dbReference type="RefSeq" id="WP_078348944.1">
    <property type="nucleotide sequence ID" value="NZ_MBTF01000016.1"/>
</dbReference>
<keyword evidence="2" id="KW-0805">Transcription regulation</keyword>
<dbReference type="SUPFAM" id="SSF88946">
    <property type="entry name" value="Sigma2 domain of RNA polymerase sigma factors"/>
    <property type="match status" value="1"/>
</dbReference>
<dbReference type="OrthoDB" id="665849at2"/>
<dbReference type="InterPro" id="IPR036388">
    <property type="entry name" value="WH-like_DNA-bd_sf"/>
</dbReference>
<dbReference type="Pfam" id="PF04542">
    <property type="entry name" value="Sigma70_r2"/>
    <property type="match status" value="1"/>
</dbReference>
<dbReference type="PANTHER" id="PTHR43133">
    <property type="entry name" value="RNA POLYMERASE ECF-TYPE SIGMA FACTO"/>
    <property type="match status" value="1"/>
</dbReference>
<keyword evidence="4" id="KW-0804">Transcription</keyword>
<dbReference type="Gene3D" id="1.10.10.10">
    <property type="entry name" value="Winged helix-like DNA-binding domain superfamily/Winged helix DNA-binding domain"/>
    <property type="match status" value="1"/>
</dbReference>
<dbReference type="GO" id="GO:0003677">
    <property type="term" value="F:DNA binding"/>
    <property type="evidence" value="ECO:0007669"/>
    <property type="project" value="InterPro"/>
</dbReference>
<feature type="domain" description="RNA polymerase sigma factor 70 region 4 type 2" evidence="6">
    <location>
        <begin position="127"/>
        <end position="173"/>
    </location>
</feature>
<gene>
    <name evidence="7" type="ORF">BC343_29445</name>
</gene>
<evidence type="ECO:0000256" key="1">
    <source>
        <dbReference type="ARBA" id="ARBA00010641"/>
    </source>
</evidence>
<evidence type="ECO:0000256" key="4">
    <source>
        <dbReference type="ARBA" id="ARBA00023163"/>
    </source>
</evidence>
<evidence type="ECO:0000256" key="3">
    <source>
        <dbReference type="ARBA" id="ARBA00023082"/>
    </source>
</evidence>
<dbReference type="InterPro" id="IPR013325">
    <property type="entry name" value="RNA_pol_sigma_r2"/>
</dbReference>
<accession>A0A1S9PEV0</accession>